<evidence type="ECO:0000313" key="1">
    <source>
        <dbReference type="EMBL" id="ADI21579.1"/>
    </source>
</evidence>
<organism evidence="1">
    <name type="scientific">uncultured verrucomicrobium HF0070_35E03</name>
    <dbReference type="NCBI Taxonomy" id="723595"/>
    <lineage>
        <taxon>Bacteria</taxon>
        <taxon>Pseudomonadati</taxon>
        <taxon>Verrucomicrobiota</taxon>
        <taxon>environmental samples</taxon>
    </lineage>
</organism>
<name>E7C2A5_9BACT</name>
<accession>E7C2A5</accession>
<dbReference type="AlphaFoldDB" id="E7C2A5"/>
<protein>
    <submittedName>
        <fullName evidence="1">Uncharacterized protein</fullName>
    </submittedName>
</protein>
<reference evidence="1" key="1">
    <citation type="submission" date="2010-01" db="EMBL/GenBank/DDBJ databases">
        <title>Genome fragments of uncultured bacteria from the North Pacific subtropical Gyre.</title>
        <authorList>
            <person name="Pham V.D."/>
            <person name="Delong E.F."/>
        </authorList>
    </citation>
    <scope>NUCLEOTIDE SEQUENCE</scope>
</reference>
<dbReference type="EMBL" id="GU567959">
    <property type="protein sequence ID" value="ADI21579.1"/>
    <property type="molecule type" value="Genomic_DNA"/>
</dbReference>
<sequence>MNFDKNKPSLNSLFESKKLDLPKTQFWDQFQNEVKGKVVASASRPNLSQRFAKISTIIVPVFLLSILYVQNFLGGPNFSVPDERSVRRQAIDEFSLRTKLEKDKSLSILQNLEESQYDVLLSSIVFEKGNSESTTFVEKSLKLDQTDSFETQFLNNFEYRQDDVFVQYTF</sequence>
<proteinExistence type="predicted"/>